<evidence type="ECO:0000313" key="7">
    <source>
        <dbReference type="Proteomes" id="UP000193560"/>
    </source>
</evidence>
<feature type="transmembrane region" description="Helical" evidence="4">
    <location>
        <begin position="6"/>
        <end position="26"/>
    </location>
</feature>
<dbReference type="AlphaFoldDB" id="A0A1X2I995"/>
<dbReference type="Pfam" id="PF20434">
    <property type="entry name" value="BD-FAE"/>
    <property type="match status" value="1"/>
</dbReference>
<sequence length="448" mass="50698">MLALLASYGYFLWALVGVFFNIDTFYPHKVADLLFHHRSRLGRPILTLLEVHVSIRAEMPLQLFVLKVFAIALTGVLGGFDYWLTWVTLCVLDIPNLLVCLYLFWEMVQEKQVYLDALQQLDSSMQINISSNIKWLLRILVNPLWRPPNITVFPDITYATHEELMEAIQPTDDLNEQKRLQLDVYTTNPPTAGSSHILRPVLVHIHGGGWQQGTNKICYPFEKMLLSEQNWIVVNIAYRLAPKHPYPAHLYDVKRALRWVKTSIHSYGGDPDFVVLSGDSSGGHLAAMAAVTANEPEWQPGFESIDTSVCGVISLNGSLDIQGDESKKAFFTHKVAGLDELDQAFLDRHSPLQRVEKQLAGKQLQLPPFFVLASQRDAMVNASIGVNFKAVFYEQESNPDDGCTLLVLPGAHHACYVFWSLRSFYGSQVIQAWCKRLYSNSSRYRNSA</sequence>
<feature type="transmembrane region" description="Helical" evidence="4">
    <location>
        <begin position="86"/>
        <end position="105"/>
    </location>
</feature>
<dbReference type="STRING" id="90262.A0A1X2I995"/>
<comment type="caution">
    <text evidence="6">The sequence shown here is derived from an EMBL/GenBank/DDBJ whole genome shotgun (WGS) entry which is preliminary data.</text>
</comment>
<comment type="similarity">
    <text evidence="1">Belongs to the 'GDXG' lipolytic enzyme family.</text>
</comment>
<dbReference type="SUPFAM" id="SSF53474">
    <property type="entry name" value="alpha/beta-Hydrolases"/>
    <property type="match status" value="1"/>
</dbReference>
<dbReference type="GO" id="GO:0016787">
    <property type="term" value="F:hydrolase activity"/>
    <property type="evidence" value="ECO:0007669"/>
    <property type="project" value="UniProtKB-KW"/>
</dbReference>
<keyword evidence="2 6" id="KW-0378">Hydrolase</keyword>
<dbReference type="InterPro" id="IPR049492">
    <property type="entry name" value="BD-FAE-like_dom"/>
</dbReference>
<evidence type="ECO:0000256" key="4">
    <source>
        <dbReference type="SAM" id="Phobius"/>
    </source>
</evidence>
<feature type="domain" description="BD-FAE-like" evidence="5">
    <location>
        <begin position="196"/>
        <end position="389"/>
    </location>
</feature>
<keyword evidence="4" id="KW-1133">Transmembrane helix</keyword>
<dbReference type="InterPro" id="IPR029058">
    <property type="entry name" value="AB_hydrolase_fold"/>
</dbReference>
<organism evidence="6 7">
    <name type="scientific">Absidia repens</name>
    <dbReference type="NCBI Taxonomy" id="90262"/>
    <lineage>
        <taxon>Eukaryota</taxon>
        <taxon>Fungi</taxon>
        <taxon>Fungi incertae sedis</taxon>
        <taxon>Mucoromycota</taxon>
        <taxon>Mucoromycotina</taxon>
        <taxon>Mucoromycetes</taxon>
        <taxon>Mucorales</taxon>
        <taxon>Cunninghamellaceae</taxon>
        <taxon>Absidia</taxon>
    </lineage>
</organism>
<keyword evidence="4" id="KW-0812">Transmembrane</keyword>
<dbReference type="InterPro" id="IPR033140">
    <property type="entry name" value="Lipase_GDXG_put_SER_AS"/>
</dbReference>
<dbReference type="PANTHER" id="PTHR48081">
    <property type="entry name" value="AB HYDROLASE SUPERFAMILY PROTEIN C4A8.06C"/>
    <property type="match status" value="1"/>
</dbReference>
<gene>
    <name evidence="6" type="ORF">BCR42DRAFT_421063</name>
</gene>
<keyword evidence="7" id="KW-1185">Reference proteome</keyword>
<dbReference type="OrthoDB" id="19653at2759"/>
<reference evidence="6 7" key="1">
    <citation type="submission" date="2016-07" db="EMBL/GenBank/DDBJ databases">
        <title>Pervasive Adenine N6-methylation of Active Genes in Fungi.</title>
        <authorList>
            <consortium name="DOE Joint Genome Institute"/>
            <person name="Mondo S.J."/>
            <person name="Dannebaum R.O."/>
            <person name="Kuo R.C."/>
            <person name="Labutti K."/>
            <person name="Haridas S."/>
            <person name="Kuo A."/>
            <person name="Salamov A."/>
            <person name="Ahrendt S.R."/>
            <person name="Lipzen A."/>
            <person name="Sullivan W."/>
            <person name="Andreopoulos W.B."/>
            <person name="Clum A."/>
            <person name="Lindquist E."/>
            <person name="Daum C."/>
            <person name="Ramamoorthy G.K."/>
            <person name="Gryganskyi A."/>
            <person name="Culley D."/>
            <person name="Magnuson J.K."/>
            <person name="James T.Y."/>
            <person name="O'Malley M.A."/>
            <person name="Stajich J.E."/>
            <person name="Spatafora J.W."/>
            <person name="Visel A."/>
            <person name="Grigoriev I.V."/>
        </authorList>
    </citation>
    <scope>NUCLEOTIDE SEQUENCE [LARGE SCALE GENOMIC DNA]</scope>
    <source>
        <strain evidence="6 7">NRRL 1336</strain>
    </source>
</reference>
<evidence type="ECO:0000256" key="3">
    <source>
        <dbReference type="PROSITE-ProRule" id="PRU10038"/>
    </source>
</evidence>
<feature type="active site" evidence="3">
    <location>
        <position position="280"/>
    </location>
</feature>
<dbReference type="EMBL" id="MCGE01000020">
    <property type="protein sequence ID" value="ORZ12013.1"/>
    <property type="molecule type" value="Genomic_DNA"/>
</dbReference>
<dbReference type="Proteomes" id="UP000193560">
    <property type="component" value="Unassembled WGS sequence"/>
</dbReference>
<accession>A0A1X2I995</accession>
<evidence type="ECO:0000256" key="1">
    <source>
        <dbReference type="ARBA" id="ARBA00010515"/>
    </source>
</evidence>
<dbReference type="InterPro" id="IPR050300">
    <property type="entry name" value="GDXG_lipolytic_enzyme"/>
</dbReference>
<name>A0A1X2I995_9FUNG</name>
<dbReference type="PROSITE" id="PS01174">
    <property type="entry name" value="LIPASE_GDXG_SER"/>
    <property type="match status" value="1"/>
</dbReference>
<evidence type="ECO:0000259" key="5">
    <source>
        <dbReference type="Pfam" id="PF20434"/>
    </source>
</evidence>
<proteinExistence type="inferred from homology"/>
<protein>
    <submittedName>
        <fullName evidence="6">Alpha/Beta hydrolase protein</fullName>
    </submittedName>
</protein>
<dbReference type="Gene3D" id="3.40.50.1820">
    <property type="entry name" value="alpha/beta hydrolase"/>
    <property type="match status" value="1"/>
</dbReference>
<evidence type="ECO:0000313" key="6">
    <source>
        <dbReference type="EMBL" id="ORZ12013.1"/>
    </source>
</evidence>
<evidence type="ECO:0000256" key="2">
    <source>
        <dbReference type="ARBA" id="ARBA00022801"/>
    </source>
</evidence>
<dbReference type="PANTHER" id="PTHR48081:SF33">
    <property type="entry name" value="KYNURENINE FORMAMIDASE"/>
    <property type="match status" value="1"/>
</dbReference>
<keyword evidence="4" id="KW-0472">Membrane</keyword>